<feature type="domain" description="F-box" evidence="1">
    <location>
        <begin position="15"/>
        <end position="62"/>
    </location>
</feature>
<accession>A0A2S4Q154</accession>
<dbReference type="GO" id="GO:0019005">
    <property type="term" value="C:SCF ubiquitin ligase complex"/>
    <property type="evidence" value="ECO:0007669"/>
    <property type="project" value="TreeGrafter"/>
</dbReference>
<dbReference type="STRING" id="225359.A0A2S4Q154"/>
<dbReference type="PROSITE" id="PS50181">
    <property type="entry name" value="FBOX"/>
    <property type="match status" value="1"/>
</dbReference>
<dbReference type="Gene3D" id="1.20.1280.50">
    <property type="match status" value="1"/>
</dbReference>
<comment type="caution">
    <text evidence="2">The sequence shown here is derived from an EMBL/GenBank/DDBJ whole genome shotgun (WGS) entry which is preliminary data.</text>
</comment>
<organism evidence="2 3">
    <name type="scientific">Erysiphe pulchra</name>
    <dbReference type="NCBI Taxonomy" id="225359"/>
    <lineage>
        <taxon>Eukaryota</taxon>
        <taxon>Fungi</taxon>
        <taxon>Dikarya</taxon>
        <taxon>Ascomycota</taxon>
        <taxon>Pezizomycotina</taxon>
        <taxon>Leotiomycetes</taxon>
        <taxon>Erysiphales</taxon>
        <taxon>Erysiphaceae</taxon>
        <taxon>Erysiphe</taxon>
    </lineage>
</organism>
<sequence>MIQIPSSGHLVEKSHDPFRYLPLELAERILRMLSIYDRLTCISVCKGWKIMLQSLHSLWKILDLSYSRQNVPRAGLQAYLERSNYSLKLAKIKLNRLVDNGSLEFIIENCKCLNELRVWGFDWRGDDVIFSSLSSAKQITLLHVCDQISVSLDVIISILERCQDTLVDVTFGKVTKSVLCTSSWPKLRNLKSLSLGAFDEGFITDDNEENKEVLNDLDDLVQATPNLRIVTLKHLRVKDQDKVCDFRLWKHLQVLELVNNKLKRFPKLPPTLRHLSFSGNYSLSIPESEEKEVTQLPLLGSFSCQTTSIKPRGIFAVIKSCIEANNLKILHIGNPTYDFGNHILPAFLEYPPFSSVEELSLSWMDLDDASILAILMLYPKLRKVILSGNRITNITLQTLAKKESIKSIVIDECYNVDPDEVEDIKVRGIEISHVFAATTIYLGLSD</sequence>
<gene>
    <name evidence="2" type="ORF">EPUL_000388</name>
</gene>
<dbReference type="Gene3D" id="3.80.10.10">
    <property type="entry name" value="Ribonuclease Inhibitor"/>
    <property type="match status" value="1"/>
</dbReference>
<dbReference type="Proteomes" id="UP000237438">
    <property type="component" value="Unassembled WGS sequence"/>
</dbReference>
<dbReference type="GO" id="GO:0031146">
    <property type="term" value="P:SCF-dependent proteasomal ubiquitin-dependent protein catabolic process"/>
    <property type="evidence" value="ECO:0007669"/>
    <property type="project" value="TreeGrafter"/>
</dbReference>
<proteinExistence type="predicted"/>
<dbReference type="SUPFAM" id="SSF52047">
    <property type="entry name" value="RNI-like"/>
    <property type="match status" value="1"/>
</dbReference>
<dbReference type="SMART" id="SM00256">
    <property type="entry name" value="FBOX"/>
    <property type="match status" value="1"/>
</dbReference>
<keyword evidence="3" id="KW-1185">Reference proteome</keyword>
<evidence type="ECO:0000259" key="1">
    <source>
        <dbReference type="PROSITE" id="PS50181"/>
    </source>
</evidence>
<dbReference type="OrthoDB" id="629492at2759"/>
<dbReference type="InterPro" id="IPR032675">
    <property type="entry name" value="LRR_dom_sf"/>
</dbReference>
<dbReference type="SUPFAM" id="SSF81383">
    <property type="entry name" value="F-box domain"/>
    <property type="match status" value="1"/>
</dbReference>
<name>A0A2S4Q154_9PEZI</name>
<dbReference type="AlphaFoldDB" id="A0A2S4Q154"/>
<dbReference type="Pfam" id="PF12937">
    <property type="entry name" value="F-box-like"/>
    <property type="match status" value="1"/>
</dbReference>
<reference evidence="2 3" key="1">
    <citation type="submission" date="2017-10" db="EMBL/GenBank/DDBJ databases">
        <title>Development of genomic resources for the powdery mildew, Erysiphe pulchra.</title>
        <authorList>
            <person name="Wadl P.A."/>
            <person name="Mack B.M."/>
            <person name="Moore G."/>
            <person name="Beltz S.B."/>
        </authorList>
    </citation>
    <scope>NUCLEOTIDE SEQUENCE [LARGE SCALE GENOMIC DNA]</scope>
    <source>
        <strain evidence="2">Cflorida</strain>
    </source>
</reference>
<dbReference type="EMBL" id="PEDP01000042">
    <property type="protein sequence ID" value="POS88010.1"/>
    <property type="molecule type" value="Genomic_DNA"/>
</dbReference>
<dbReference type="InterPro" id="IPR036047">
    <property type="entry name" value="F-box-like_dom_sf"/>
</dbReference>
<dbReference type="InterPro" id="IPR001611">
    <property type="entry name" value="Leu-rich_rpt"/>
</dbReference>
<protein>
    <recommendedName>
        <fullName evidence="1">F-box domain-containing protein</fullName>
    </recommendedName>
</protein>
<dbReference type="InterPro" id="IPR001810">
    <property type="entry name" value="F-box_dom"/>
</dbReference>
<dbReference type="PANTHER" id="PTHR13318">
    <property type="entry name" value="PARTNER OF PAIRED, ISOFORM B-RELATED"/>
    <property type="match status" value="1"/>
</dbReference>
<evidence type="ECO:0000313" key="2">
    <source>
        <dbReference type="EMBL" id="POS88010.1"/>
    </source>
</evidence>
<evidence type="ECO:0000313" key="3">
    <source>
        <dbReference type="Proteomes" id="UP000237438"/>
    </source>
</evidence>
<dbReference type="PROSITE" id="PS51450">
    <property type="entry name" value="LRR"/>
    <property type="match status" value="1"/>
</dbReference>